<organism evidence="1 2">
    <name type="scientific">Turicibacter sanguinis</name>
    <dbReference type="NCBI Taxonomy" id="154288"/>
    <lineage>
        <taxon>Bacteria</taxon>
        <taxon>Bacillati</taxon>
        <taxon>Bacillota</taxon>
        <taxon>Erysipelotrichia</taxon>
        <taxon>Erysipelotrichales</taxon>
        <taxon>Turicibacteraceae</taxon>
        <taxon>Turicibacter</taxon>
    </lineage>
</organism>
<dbReference type="AlphaFoldDB" id="A0A173SIH7"/>
<gene>
    <name evidence="1" type="ORF">GMA92_06185</name>
</gene>
<dbReference type="OrthoDB" id="1649148at2"/>
<dbReference type="RefSeq" id="WP_006785629.1">
    <property type="nucleotide sequence ID" value="NZ_CABJBH010000004.1"/>
</dbReference>
<evidence type="ECO:0000313" key="1">
    <source>
        <dbReference type="EMBL" id="MTK21004.1"/>
    </source>
</evidence>
<protein>
    <submittedName>
        <fullName evidence="1">Uncharacterized protein</fullName>
    </submittedName>
</protein>
<accession>A0A173SIH7</accession>
<dbReference type="Proteomes" id="UP000487649">
    <property type="component" value="Unassembled WGS sequence"/>
</dbReference>
<sequence>MNIKTIQVVILNHKTSSIEKFARNAKAIQYYQDGESANLVNDLYHHWFGINEACIVAHHLASLSDNQEEINYVVAVNPFKAGVSYDVQKINGRRLRFVFIFFEVQESEARQYVYEYLKDLLLNNKTQPVEVDVDYHNVNFY</sequence>
<proteinExistence type="predicted"/>
<evidence type="ECO:0000313" key="2">
    <source>
        <dbReference type="Proteomes" id="UP000487649"/>
    </source>
</evidence>
<comment type="caution">
    <text evidence="1">The sequence shown here is derived from an EMBL/GenBank/DDBJ whole genome shotgun (WGS) entry which is preliminary data.</text>
</comment>
<name>A0A173SIH7_9FIRM</name>
<dbReference type="GeneID" id="60059641"/>
<reference evidence="1 2" key="1">
    <citation type="journal article" date="2019" name="Nat. Med.">
        <title>A library of human gut bacterial isolates paired with longitudinal multiomics data enables mechanistic microbiome research.</title>
        <authorList>
            <person name="Poyet M."/>
            <person name="Groussin M."/>
            <person name="Gibbons S.M."/>
            <person name="Avila-Pacheco J."/>
            <person name="Jiang X."/>
            <person name="Kearney S.M."/>
            <person name="Perrotta A.R."/>
            <person name="Berdy B."/>
            <person name="Zhao S."/>
            <person name="Lieberman T.D."/>
            <person name="Swanson P.K."/>
            <person name="Smith M."/>
            <person name="Roesemann S."/>
            <person name="Alexander J.E."/>
            <person name="Rich S.A."/>
            <person name="Livny J."/>
            <person name="Vlamakis H."/>
            <person name="Clish C."/>
            <person name="Bullock K."/>
            <person name="Deik A."/>
            <person name="Scott J."/>
            <person name="Pierce K.A."/>
            <person name="Xavier R.J."/>
            <person name="Alm E.J."/>
        </authorList>
    </citation>
    <scope>NUCLEOTIDE SEQUENCE [LARGE SCALE GENOMIC DNA]</scope>
    <source>
        <strain evidence="1 2">BIOML-A198</strain>
    </source>
</reference>
<dbReference type="EMBL" id="WMQE01000010">
    <property type="protein sequence ID" value="MTK21004.1"/>
    <property type="molecule type" value="Genomic_DNA"/>
</dbReference>